<keyword evidence="2" id="KW-0732">Signal</keyword>
<dbReference type="Gene3D" id="3.40.190.150">
    <property type="entry name" value="Bordetella uptake gene, domain 1"/>
    <property type="match status" value="1"/>
</dbReference>
<feature type="chain" id="PRO_5045648927" evidence="2">
    <location>
        <begin position="31"/>
        <end position="329"/>
    </location>
</feature>
<dbReference type="PIRSF" id="PIRSF017082">
    <property type="entry name" value="YflP"/>
    <property type="match status" value="1"/>
</dbReference>
<proteinExistence type="inferred from homology"/>
<dbReference type="InterPro" id="IPR005064">
    <property type="entry name" value="BUG"/>
</dbReference>
<dbReference type="InterPro" id="IPR042100">
    <property type="entry name" value="Bug_dom1"/>
</dbReference>
<evidence type="ECO:0000256" key="1">
    <source>
        <dbReference type="ARBA" id="ARBA00006987"/>
    </source>
</evidence>
<dbReference type="EMBL" id="JBBKZU010000013">
    <property type="protein sequence ID" value="MEJ8814429.1"/>
    <property type="molecule type" value="Genomic_DNA"/>
</dbReference>
<dbReference type="Gene3D" id="3.40.190.10">
    <property type="entry name" value="Periplasmic binding protein-like II"/>
    <property type="match status" value="1"/>
</dbReference>
<comment type="caution">
    <text evidence="3">The sequence shown here is derived from an EMBL/GenBank/DDBJ whole genome shotgun (WGS) entry which is preliminary data.</text>
</comment>
<accession>A0ABU8VNF7</accession>
<gene>
    <name evidence="3" type="ORF">WKW77_25350</name>
</gene>
<name>A0ABU8VNF7_9BURK</name>
<dbReference type="PROSITE" id="PS51318">
    <property type="entry name" value="TAT"/>
    <property type="match status" value="1"/>
</dbReference>
<organism evidence="3 4">
    <name type="scientific">Variovorax ureilyticus</name>
    <dbReference type="NCBI Taxonomy" id="1836198"/>
    <lineage>
        <taxon>Bacteria</taxon>
        <taxon>Pseudomonadati</taxon>
        <taxon>Pseudomonadota</taxon>
        <taxon>Betaproteobacteria</taxon>
        <taxon>Burkholderiales</taxon>
        <taxon>Comamonadaceae</taxon>
        <taxon>Variovorax</taxon>
    </lineage>
</organism>
<dbReference type="PANTHER" id="PTHR42928">
    <property type="entry name" value="TRICARBOXYLATE-BINDING PROTEIN"/>
    <property type="match status" value="1"/>
</dbReference>
<dbReference type="SUPFAM" id="SSF53850">
    <property type="entry name" value="Periplasmic binding protein-like II"/>
    <property type="match status" value="1"/>
</dbReference>
<dbReference type="Pfam" id="PF03401">
    <property type="entry name" value="TctC"/>
    <property type="match status" value="1"/>
</dbReference>
<evidence type="ECO:0000313" key="3">
    <source>
        <dbReference type="EMBL" id="MEJ8814429.1"/>
    </source>
</evidence>
<dbReference type="PANTHER" id="PTHR42928:SF5">
    <property type="entry name" value="BLR1237 PROTEIN"/>
    <property type="match status" value="1"/>
</dbReference>
<dbReference type="Proteomes" id="UP001365846">
    <property type="component" value="Unassembled WGS sequence"/>
</dbReference>
<sequence length="329" mass="33568">MTTISAGRRALVRLTGATLLAAPLAAFAQAAVPSDKPIRMVVPLAAGSTVDAVARAIAPGFGRVTGHPIVVENVVGAGGIPGTSQVVKAPKDGSVLGMISSNHVINPGIYKSVPYDSLKDVTPIAVLATVPLVLVVNPALPVKNVAELLAYAKAKPGQLNYGSAGNGSTLHLAGELLVSETGIDMKHVPYRGTGPLVTDLIGGQVQLGFVSISQVAQQVKAGSLRALAVSTQKRSEVLPDVPTLAESGVPKYSFDAWIALVGPAGLPKPLVDGYADAVRQAMASPEARTAIAGQGLAVLNVGPDAAPAFFQTELVKHQKLVKQSGATLD</sequence>
<reference evidence="3 4" key="1">
    <citation type="submission" date="2024-03" db="EMBL/GenBank/DDBJ databases">
        <title>Novel species of the genus Variovorax.</title>
        <authorList>
            <person name="Liu Q."/>
            <person name="Xin Y.-H."/>
        </authorList>
    </citation>
    <scope>NUCLEOTIDE SEQUENCE [LARGE SCALE GENOMIC DNA]</scope>
    <source>
        <strain evidence="3 4">KACC 18899</strain>
    </source>
</reference>
<evidence type="ECO:0000256" key="2">
    <source>
        <dbReference type="SAM" id="SignalP"/>
    </source>
</evidence>
<evidence type="ECO:0000313" key="4">
    <source>
        <dbReference type="Proteomes" id="UP001365846"/>
    </source>
</evidence>
<dbReference type="InterPro" id="IPR006311">
    <property type="entry name" value="TAT_signal"/>
</dbReference>
<comment type="similarity">
    <text evidence="1">Belongs to the UPF0065 (bug) family.</text>
</comment>
<feature type="signal peptide" evidence="2">
    <location>
        <begin position="1"/>
        <end position="30"/>
    </location>
</feature>
<protein>
    <submittedName>
        <fullName evidence="3">Tripartite tricarboxylate transporter substrate binding protein</fullName>
    </submittedName>
</protein>
<dbReference type="RefSeq" id="WP_340359660.1">
    <property type="nucleotide sequence ID" value="NZ_JBBKZU010000013.1"/>
</dbReference>
<dbReference type="CDD" id="cd13578">
    <property type="entry name" value="PBP2_Bug27"/>
    <property type="match status" value="1"/>
</dbReference>
<keyword evidence="4" id="KW-1185">Reference proteome</keyword>